<dbReference type="PANTHER" id="PTHR47053:SF5">
    <property type="entry name" value="BIFUNCTIONAL MURAMIDASE_DL-ENDOPEPTIDASE CWLT"/>
    <property type="match status" value="1"/>
</dbReference>
<dbReference type="SUPFAM" id="SSF54001">
    <property type="entry name" value="Cysteine proteinases"/>
    <property type="match status" value="1"/>
</dbReference>
<name>A0ABW5S8X0_9BACL</name>
<dbReference type="InterPro" id="IPR038765">
    <property type="entry name" value="Papain-like_cys_pep_sf"/>
</dbReference>
<keyword evidence="5" id="KW-0472">Membrane</keyword>
<dbReference type="InterPro" id="IPR023346">
    <property type="entry name" value="Lysozyme-like_dom_sf"/>
</dbReference>
<dbReference type="InterPro" id="IPR000064">
    <property type="entry name" value="NLP_P60_dom"/>
</dbReference>
<keyword evidence="5" id="KW-1133">Transmembrane helix</keyword>
<dbReference type="Pfam" id="PF00877">
    <property type="entry name" value="NLPC_P60"/>
    <property type="match status" value="1"/>
</dbReference>
<evidence type="ECO:0000313" key="7">
    <source>
        <dbReference type="EMBL" id="MFD2696121.1"/>
    </source>
</evidence>
<dbReference type="EMBL" id="JBHUMQ010000058">
    <property type="protein sequence ID" value="MFD2696121.1"/>
    <property type="molecule type" value="Genomic_DNA"/>
</dbReference>
<dbReference type="Gene3D" id="1.10.530.10">
    <property type="match status" value="1"/>
</dbReference>
<dbReference type="InterPro" id="IPR047194">
    <property type="entry name" value="CwlT-like_lysozyme"/>
</dbReference>
<dbReference type="PROSITE" id="PS51935">
    <property type="entry name" value="NLPC_P60"/>
    <property type="match status" value="1"/>
</dbReference>
<keyword evidence="3" id="KW-0378">Hydrolase</keyword>
<evidence type="ECO:0000256" key="3">
    <source>
        <dbReference type="ARBA" id="ARBA00022801"/>
    </source>
</evidence>
<evidence type="ECO:0000256" key="2">
    <source>
        <dbReference type="ARBA" id="ARBA00022670"/>
    </source>
</evidence>
<dbReference type="RefSeq" id="WP_253065405.1">
    <property type="nucleotide sequence ID" value="NZ_JAMXWM010000044.1"/>
</dbReference>
<proteinExistence type="inferred from homology"/>
<dbReference type="SUPFAM" id="SSF53955">
    <property type="entry name" value="Lysozyme-like"/>
    <property type="match status" value="1"/>
</dbReference>
<evidence type="ECO:0000256" key="5">
    <source>
        <dbReference type="SAM" id="Phobius"/>
    </source>
</evidence>
<feature type="transmembrane region" description="Helical" evidence="5">
    <location>
        <begin position="7"/>
        <end position="27"/>
    </location>
</feature>
<comment type="similarity">
    <text evidence="1">Belongs to the peptidase C40 family.</text>
</comment>
<evidence type="ECO:0000313" key="8">
    <source>
        <dbReference type="Proteomes" id="UP001597399"/>
    </source>
</evidence>
<dbReference type="Proteomes" id="UP001597399">
    <property type="component" value="Unassembled WGS sequence"/>
</dbReference>
<reference evidence="8" key="1">
    <citation type="journal article" date="2019" name="Int. J. Syst. Evol. Microbiol.">
        <title>The Global Catalogue of Microorganisms (GCM) 10K type strain sequencing project: providing services to taxonomists for standard genome sequencing and annotation.</title>
        <authorList>
            <consortium name="The Broad Institute Genomics Platform"/>
            <consortium name="The Broad Institute Genome Sequencing Center for Infectious Disease"/>
            <person name="Wu L."/>
            <person name="Ma J."/>
        </authorList>
    </citation>
    <scope>NUCLEOTIDE SEQUENCE [LARGE SCALE GENOMIC DNA]</scope>
    <source>
        <strain evidence="8">TISTR 2466</strain>
    </source>
</reference>
<sequence>MKRKLWLILGAVFAVLFSLLIFVAVFISNEEDGNSSNGIDLAGANLSQDVLVHQPMVEKYAKNYKIKRYVGELLAIMQVESGGRGRDVMQSMASTGQPEQSFTVEDSIRQGCKYLAALLQTSKKERCDLNTVIQSYNYGGSFIDYVASHGKKYTLELAENFAKEKAAGEKVSYTHPVAVEKNGGWRYRYGNMFYVALVSHYLAVAHFDDKTVQTIMNEALKYQGWRYVFGGDNPNTSFDCSGLTQWSFGKADIRLPRTAQAQYDATQHLPLSEAKPGDLVFFHGTYNAGTYITHVGIYVGNHRMYQAGDPIGYAHLTTSYWKKHFVSAGRIKNK</sequence>
<dbReference type="CDD" id="cd16891">
    <property type="entry name" value="CwlT-like"/>
    <property type="match status" value="1"/>
</dbReference>
<feature type="domain" description="NlpC/P60" evidence="6">
    <location>
        <begin position="209"/>
        <end position="332"/>
    </location>
</feature>
<dbReference type="PANTHER" id="PTHR47053">
    <property type="entry name" value="MUREIN DD-ENDOPEPTIDASE MEPH-RELATED"/>
    <property type="match status" value="1"/>
</dbReference>
<evidence type="ECO:0000256" key="1">
    <source>
        <dbReference type="ARBA" id="ARBA00007074"/>
    </source>
</evidence>
<keyword evidence="5" id="KW-0812">Transmembrane</keyword>
<protein>
    <submittedName>
        <fullName evidence="7">Lysozyme family protein</fullName>
    </submittedName>
</protein>
<keyword evidence="4" id="KW-0788">Thiol protease</keyword>
<accession>A0ABW5S8X0</accession>
<keyword evidence="2" id="KW-0645">Protease</keyword>
<dbReference type="InterPro" id="IPR051202">
    <property type="entry name" value="Peptidase_C40"/>
</dbReference>
<dbReference type="Gene3D" id="3.90.1720.10">
    <property type="entry name" value="endopeptidase domain like (from Nostoc punctiforme)"/>
    <property type="match status" value="1"/>
</dbReference>
<evidence type="ECO:0000259" key="6">
    <source>
        <dbReference type="PROSITE" id="PS51935"/>
    </source>
</evidence>
<evidence type="ECO:0000256" key="4">
    <source>
        <dbReference type="ARBA" id="ARBA00022807"/>
    </source>
</evidence>
<comment type="caution">
    <text evidence="7">The sequence shown here is derived from an EMBL/GenBank/DDBJ whole genome shotgun (WGS) entry which is preliminary data.</text>
</comment>
<organism evidence="7 8">
    <name type="scientific">Sporolactobacillus shoreicorticis</name>
    <dbReference type="NCBI Taxonomy" id="1923877"/>
    <lineage>
        <taxon>Bacteria</taxon>
        <taxon>Bacillati</taxon>
        <taxon>Bacillota</taxon>
        <taxon>Bacilli</taxon>
        <taxon>Bacillales</taxon>
        <taxon>Sporolactobacillaceae</taxon>
        <taxon>Sporolactobacillus</taxon>
    </lineage>
</organism>
<keyword evidence="8" id="KW-1185">Reference proteome</keyword>
<dbReference type="Pfam" id="PF13702">
    <property type="entry name" value="Lysozyme_like"/>
    <property type="match status" value="1"/>
</dbReference>
<gene>
    <name evidence="7" type="ORF">ACFSUE_21170</name>
</gene>